<dbReference type="VEuPathDB" id="TriTrypDB:BCY84_13653"/>
<dbReference type="GO" id="GO:0048306">
    <property type="term" value="F:calcium-dependent protein binding"/>
    <property type="evidence" value="ECO:0007669"/>
    <property type="project" value="UniProtKB-ARBA"/>
</dbReference>
<evidence type="ECO:0000313" key="7">
    <source>
        <dbReference type="EMBL" id="PWV12743.1"/>
    </source>
</evidence>
<dbReference type="InterPro" id="IPR002048">
    <property type="entry name" value="EF_hand_dom"/>
</dbReference>
<dbReference type="VEuPathDB" id="TriTrypDB:TCSYLVIO_003472"/>
<dbReference type="GO" id="GO:0005737">
    <property type="term" value="C:cytoplasm"/>
    <property type="evidence" value="ECO:0007669"/>
    <property type="project" value="UniProtKB-SubCell"/>
</dbReference>
<dbReference type="VEuPathDB" id="TriTrypDB:TcCLB.507099.50"/>
<proteinExistence type="predicted"/>
<evidence type="ECO:0000256" key="1">
    <source>
        <dbReference type="ARBA" id="ARBA00004496"/>
    </source>
</evidence>
<dbReference type="VEuPathDB" id="TriTrypDB:C3747_48g32"/>
<dbReference type="InterPro" id="IPR018247">
    <property type="entry name" value="EF_Hand_1_Ca_BS"/>
</dbReference>
<dbReference type="VEuPathDB" id="TriTrypDB:TcYC6_0103210"/>
<dbReference type="PANTHER" id="PTHR46212">
    <property type="entry name" value="PEFLIN"/>
    <property type="match status" value="1"/>
</dbReference>
<dbReference type="InterPro" id="IPR051426">
    <property type="entry name" value="Peflin/Sorcin_CaBP"/>
</dbReference>
<evidence type="ECO:0000256" key="5">
    <source>
        <dbReference type="ARBA" id="ARBA00022837"/>
    </source>
</evidence>
<dbReference type="PANTHER" id="PTHR46212:SF3">
    <property type="entry name" value="GH27120P"/>
    <property type="match status" value="1"/>
</dbReference>
<evidence type="ECO:0000256" key="2">
    <source>
        <dbReference type="ARBA" id="ARBA00022490"/>
    </source>
</evidence>
<dbReference type="GO" id="GO:0005509">
    <property type="term" value="F:calcium ion binding"/>
    <property type="evidence" value="ECO:0007669"/>
    <property type="project" value="InterPro"/>
</dbReference>
<keyword evidence="5" id="KW-0106">Calcium</keyword>
<dbReference type="VEuPathDB" id="TriTrypDB:TcCL_ESM03280"/>
<dbReference type="Proteomes" id="UP000246078">
    <property type="component" value="Unassembled WGS sequence"/>
</dbReference>
<protein>
    <submittedName>
        <fullName evidence="7">Putative programmed cell death 6 protein-like</fullName>
    </submittedName>
</protein>
<keyword evidence="4" id="KW-0677">Repeat</keyword>
<dbReference type="VEuPathDB" id="TriTrypDB:C4B63_46g33"/>
<dbReference type="PROSITE" id="PS00018">
    <property type="entry name" value="EF_HAND_1"/>
    <property type="match status" value="1"/>
</dbReference>
<dbReference type="VEuPathDB" id="TriTrypDB:ECC02_006465"/>
<dbReference type="VEuPathDB" id="TriTrypDB:TcBrA4_0074670"/>
<dbReference type="PROSITE" id="PS50222">
    <property type="entry name" value="EF_HAND_2"/>
    <property type="match status" value="1"/>
</dbReference>
<dbReference type="AlphaFoldDB" id="A0A2V2WY13"/>
<sequence length="210" mass="23255">MSYQPPYGYASSPQASPYFPGGNYYSTPPPIPQKQPFQTSPLFGTEQEAAQWFRAVSSSSGGYISVPQLQSALSQGGMIFSYATTERLISMFDANLDGAIDFTEFQGLHRYILSMRGGFSQRDTSRDGLLEENEVRMALSANFYQVDDTTFQTLMRKFDRRKRGSLGFDDYIELSLFVGKAKDAFQAQSQGKADATFSFSSFLSAGASLL</sequence>
<feature type="domain" description="EF-hand" evidence="6">
    <location>
        <begin position="80"/>
        <end position="115"/>
    </location>
</feature>
<dbReference type="VEuPathDB" id="TriTrypDB:TCDM_14377"/>
<accession>A0A2V2WY13</accession>
<reference evidence="7 8" key="1">
    <citation type="journal article" date="2018" name="Microb. Genom.">
        <title>Expanding an expanded genome: long-read sequencing of Trypanosoma cruzi.</title>
        <authorList>
            <person name="Berna L."/>
            <person name="Rodriguez M."/>
            <person name="Chiribao M.L."/>
            <person name="Parodi-Talice A."/>
            <person name="Pita S."/>
            <person name="Rijo G."/>
            <person name="Alvarez-Valin F."/>
            <person name="Robello C."/>
        </authorList>
    </citation>
    <scope>NUCLEOTIDE SEQUENCE [LARGE SCALE GENOMIC DNA]</scope>
    <source>
        <strain evidence="7 8">TCC</strain>
    </source>
</reference>
<gene>
    <name evidence="7" type="ORF">C3747_48g32</name>
</gene>
<dbReference type="Gene3D" id="1.10.238.10">
    <property type="entry name" value="EF-hand"/>
    <property type="match status" value="1"/>
</dbReference>
<dbReference type="CDD" id="cd16185">
    <property type="entry name" value="EFh_PEF_ALG-2_like"/>
    <property type="match status" value="1"/>
</dbReference>
<comment type="caution">
    <text evidence="7">The sequence shown here is derived from an EMBL/GenBank/DDBJ whole genome shotgun (WGS) entry which is preliminary data.</text>
</comment>
<evidence type="ECO:0000256" key="3">
    <source>
        <dbReference type="ARBA" id="ARBA00022723"/>
    </source>
</evidence>
<dbReference type="VEuPathDB" id="TriTrypDB:TcG_03320"/>
<evidence type="ECO:0000313" key="8">
    <source>
        <dbReference type="Proteomes" id="UP000246078"/>
    </source>
</evidence>
<dbReference type="SUPFAM" id="SSF47473">
    <property type="entry name" value="EF-hand"/>
    <property type="match status" value="1"/>
</dbReference>
<evidence type="ECO:0000256" key="4">
    <source>
        <dbReference type="ARBA" id="ARBA00022737"/>
    </source>
</evidence>
<keyword evidence="2" id="KW-0963">Cytoplasm</keyword>
<evidence type="ECO:0000259" key="6">
    <source>
        <dbReference type="PROSITE" id="PS50222"/>
    </source>
</evidence>
<comment type="subcellular location">
    <subcellularLocation>
        <location evidence="1">Cytoplasm</location>
    </subcellularLocation>
</comment>
<organism evidence="7 8">
    <name type="scientific">Trypanosoma cruzi</name>
    <dbReference type="NCBI Taxonomy" id="5693"/>
    <lineage>
        <taxon>Eukaryota</taxon>
        <taxon>Discoba</taxon>
        <taxon>Euglenozoa</taxon>
        <taxon>Kinetoplastea</taxon>
        <taxon>Metakinetoplastina</taxon>
        <taxon>Trypanosomatida</taxon>
        <taxon>Trypanosomatidae</taxon>
        <taxon>Trypanosoma</taxon>
        <taxon>Schizotrypanum</taxon>
    </lineage>
</organism>
<name>A0A2V2WY13_TRYCR</name>
<dbReference type="InterPro" id="IPR011992">
    <property type="entry name" value="EF-hand-dom_pair"/>
</dbReference>
<dbReference type="EMBL" id="PRFC01000048">
    <property type="protein sequence ID" value="PWV12743.1"/>
    <property type="molecule type" value="Genomic_DNA"/>
</dbReference>
<keyword evidence="3" id="KW-0479">Metal-binding</keyword>
<dbReference type="Pfam" id="PF13833">
    <property type="entry name" value="EF-hand_8"/>
    <property type="match status" value="2"/>
</dbReference>